<dbReference type="InterPro" id="IPR012675">
    <property type="entry name" value="Beta-grasp_dom_sf"/>
</dbReference>
<evidence type="ECO:0000313" key="1">
    <source>
        <dbReference type="EMBL" id="MDC7676381.1"/>
    </source>
</evidence>
<comment type="caution">
    <text evidence="1">The sequence shown here is derived from an EMBL/GenBank/DDBJ whole genome shotgun (WGS) entry which is preliminary data.</text>
</comment>
<keyword evidence="2" id="KW-1185">Reference proteome</keyword>
<dbReference type="EMBL" id="JAQQKV010000002">
    <property type="protein sequence ID" value="MDC7676381.1"/>
    <property type="molecule type" value="Genomic_DNA"/>
</dbReference>
<name>A0ABT5HJG0_9CAUL</name>
<organism evidence="1 2">
    <name type="scientific">Asticcacaulis machinosus</name>
    <dbReference type="NCBI Taxonomy" id="2984211"/>
    <lineage>
        <taxon>Bacteria</taxon>
        <taxon>Pseudomonadati</taxon>
        <taxon>Pseudomonadota</taxon>
        <taxon>Alphaproteobacteria</taxon>
        <taxon>Caulobacterales</taxon>
        <taxon>Caulobacteraceae</taxon>
        <taxon>Asticcacaulis</taxon>
    </lineage>
</organism>
<proteinExistence type="predicted"/>
<dbReference type="CDD" id="cd00754">
    <property type="entry name" value="Ubl_MoaD"/>
    <property type="match status" value="1"/>
</dbReference>
<sequence length="81" mass="9023">MIRVLFFGKISDLIGQREITVPHEPGSSLHRLRDTVFNDLMAAQALKACDIHMSVNQTKAREDITLNDTDEVAFFSVFSGG</sequence>
<dbReference type="InterPro" id="IPR016155">
    <property type="entry name" value="Mopterin_synth/thiamin_S_b"/>
</dbReference>
<evidence type="ECO:0000313" key="2">
    <source>
        <dbReference type="Proteomes" id="UP001218579"/>
    </source>
</evidence>
<protein>
    <submittedName>
        <fullName evidence="1">MoaD/ThiS family protein</fullName>
    </submittedName>
</protein>
<dbReference type="RefSeq" id="WP_272744722.1">
    <property type="nucleotide sequence ID" value="NZ_JAQQKV010000002.1"/>
</dbReference>
<dbReference type="InterPro" id="IPR003749">
    <property type="entry name" value="ThiS/MoaD-like"/>
</dbReference>
<dbReference type="Proteomes" id="UP001218579">
    <property type="component" value="Unassembled WGS sequence"/>
</dbReference>
<dbReference type="SUPFAM" id="SSF54285">
    <property type="entry name" value="MoaD/ThiS"/>
    <property type="match status" value="1"/>
</dbReference>
<gene>
    <name evidence="1" type="ORF">PQU98_09590</name>
</gene>
<dbReference type="Gene3D" id="3.10.20.30">
    <property type="match status" value="1"/>
</dbReference>
<reference evidence="1 2" key="1">
    <citation type="submission" date="2023-01" db="EMBL/GenBank/DDBJ databases">
        <title>Novel species of the genus Asticcacaulis isolated from rivers.</title>
        <authorList>
            <person name="Lu H."/>
        </authorList>
    </citation>
    <scope>NUCLEOTIDE SEQUENCE [LARGE SCALE GENOMIC DNA]</scope>
    <source>
        <strain evidence="1 2">LKC15W</strain>
    </source>
</reference>
<accession>A0ABT5HJG0</accession>
<dbReference type="Pfam" id="PF02597">
    <property type="entry name" value="ThiS"/>
    <property type="match status" value="1"/>
</dbReference>